<organism evidence="7 8">
    <name type="scientific">Psophocarpus tetragonolobus</name>
    <name type="common">Winged bean</name>
    <name type="synonym">Dolichos tetragonolobus</name>
    <dbReference type="NCBI Taxonomy" id="3891"/>
    <lineage>
        <taxon>Eukaryota</taxon>
        <taxon>Viridiplantae</taxon>
        <taxon>Streptophyta</taxon>
        <taxon>Embryophyta</taxon>
        <taxon>Tracheophyta</taxon>
        <taxon>Spermatophyta</taxon>
        <taxon>Magnoliopsida</taxon>
        <taxon>eudicotyledons</taxon>
        <taxon>Gunneridae</taxon>
        <taxon>Pentapetalae</taxon>
        <taxon>rosids</taxon>
        <taxon>fabids</taxon>
        <taxon>Fabales</taxon>
        <taxon>Fabaceae</taxon>
        <taxon>Papilionoideae</taxon>
        <taxon>50 kb inversion clade</taxon>
        <taxon>NPAAA clade</taxon>
        <taxon>indigoferoid/millettioid clade</taxon>
        <taxon>Phaseoleae</taxon>
        <taxon>Psophocarpus</taxon>
    </lineage>
</organism>
<evidence type="ECO:0000256" key="5">
    <source>
        <dbReference type="PIRNR" id="PIRNR017302"/>
    </source>
</evidence>
<accession>A0AAN9RYR6</accession>
<evidence type="ECO:0000313" key="8">
    <source>
        <dbReference type="Proteomes" id="UP001386955"/>
    </source>
</evidence>
<keyword evidence="6" id="KW-0175">Coiled coil</keyword>
<feature type="coiled-coil region" evidence="6">
    <location>
        <begin position="322"/>
        <end position="383"/>
    </location>
</feature>
<dbReference type="Pfam" id="PF07767">
    <property type="entry name" value="Nop53"/>
    <property type="match status" value="1"/>
</dbReference>
<dbReference type="GO" id="GO:0008097">
    <property type="term" value="F:5S rRNA binding"/>
    <property type="evidence" value="ECO:0007669"/>
    <property type="project" value="TreeGrafter"/>
</dbReference>
<name>A0AAN9RYR6_PSOTE</name>
<evidence type="ECO:0000256" key="2">
    <source>
        <dbReference type="ARBA" id="ARBA00018339"/>
    </source>
</evidence>
<dbReference type="GO" id="GO:0000027">
    <property type="term" value="P:ribosomal large subunit assembly"/>
    <property type="evidence" value="ECO:0007669"/>
    <property type="project" value="UniProtKB-UniRule"/>
</dbReference>
<keyword evidence="8" id="KW-1185">Reference proteome</keyword>
<dbReference type="PANTHER" id="PTHR14211">
    <property type="entry name" value="GLIOMA SUPPRESSOR CANDIDATE REGION GENE 2"/>
    <property type="match status" value="1"/>
</dbReference>
<comment type="function">
    <text evidence="5">May play a role in ribosome biogenesis.</text>
</comment>
<reference evidence="7 8" key="1">
    <citation type="submission" date="2024-01" db="EMBL/GenBank/DDBJ databases">
        <title>The genomes of 5 underutilized Papilionoideae crops provide insights into root nodulation and disease resistanc.</title>
        <authorList>
            <person name="Jiang F."/>
        </authorList>
    </citation>
    <scope>NUCLEOTIDE SEQUENCE [LARGE SCALE GENOMIC DNA]</scope>
    <source>
        <strain evidence="7">DUOXIRENSHENG_FW03</strain>
        <tissue evidence="7">Leaves</tissue>
    </source>
</reference>
<comment type="similarity">
    <text evidence="1 5">Belongs to the NOP53 family.</text>
</comment>
<dbReference type="GO" id="GO:0006364">
    <property type="term" value="P:rRNA processing"/>
    <property type="evidence" value="ECO:0007669"/>
    <property type="project" value="TreeGrafter"/>
</dbReference>
<evidence type="ECO:0000256" key="1">
    <source>
        <dbReference type="ARBA" id="ARBA00008838"/>
    </source>
</evidence>
<dbReference type="PIRSF" id="PIRSF017302">
    <property type="entry name" value="Gltscr2"/>
    <property type="match status" value="1"/>
</dbReference>
<dbReference type="InterPro" id="IPR011687">
    <property type="entry name" value="Nop53/GLTSCR2"/>
</dbReference>
<comment type="caution">
    <text evidence="7">The sequence shown here is derived from an EMBL/GenBank/DDBJ whole genome shotgun (WGS) entry which is preliminary data.</text>
</comment>
<proteinExistence type="inferred from homology"/>
<dbReference type="GO" id="GO:0005730">
    <property type="term" value="C:nucleolus"/>
    <property type="evidence" value="ECO:0007669"/>
    <property type="project" value="UniProtKB-SubCell"/>
</dbReference>
<dbReference type="GO" id="GO:0005654">
    <property type="term" value="C:nucleoplasm"/>
    <property type="evidence" value="ECO:0007669"/>
    <property type="project" value="UniProtKB-SubCell"/>
</dbReference>
<dbReference type="AlphaFoldDB" id="A0AAN9RYR6"/>
<evidence type="ECO:0000256" key="4">
    <source>
        <dbReference type="ARBA" id="ARBA00023242"/>
    </source>
</evidence>
<dbReference type="EMBL" id="JAYMYS010000008">
    <property type="protein sequence ID" value="KAK7385565.1"/>
    <property type="molecule type" value="Genomic_DNA"/>
</dbReference>
<sequence>MQMHGGDAVIRVEGGKMWSTTTLLASSCVTCNNLVLFCRHSPTFQKTLVSQSINPHSPPLPILVSQPPATTPLSVHRLDRCLRMGKKAKGSRKGKKAWRANISTEEIEDFFEKSTKDALSGGSVQALSSDSLFYEDKSKDLAVKKKIEKHRERVLHCDSLLQKNQFVKPVPSSILKKCSRKHNVVSNMKEVNQVVDEDDSAMFDLWGGKVEDNEKVNKVSKPTLIPAVEVDPPGCSFNPSYESHQDTLASAVAEEMQKIYKKELGPEPVPLTVPGEAIAEEDMYFLDVDDGSGDEESILENEGEDEDAALEKKPIKLKRITRVELNKRARRKEQQRKEAEVKKIKKLSKEIDSIPEIIQEIEQEDEEKKKRHLRRQVAKQEMLKIRPPRLGKHKFEPAPVQVLLSEEITGSIRKLKGCCTLIKDRYKSLEKRGLIVPAKRRN</sequence>
<evidence type="ECO:0000256" key="3">
    <source>
        <dbReference type="ARBA" id="ARBA00022517"/>
    </source>
</evidence>
<dbReference type="PANTHER" id="PTHR14211:SF7">
    <property type="entry name" value="RIBOSOME BIOGENESIS PROTEIN NOP53"/>
    <property type="match status" value="1"/>
</dbReference>
<keyword evidence="4 5" id="KW-0539">Nucleus</keyword>
<protein>
    <recommendedName>
        <fullName evidence="2 5">Ribosome biogenesis protein NOP53</fullName>
    </recommendedName>
</protein>
<keyword evidence="3 5" id="KW-0690">Ribosome biogenesis</keyword>
<gene>
    <name evidence="7" type="ORF">VNO78_31288</name>
</gene>
<dbReference type="Proteomes" id="UP001386955">
    <property type="component" value="Unassembled WGS sequence"/>
</dbReference>
<comment type="subcellular location">
    <subcellularLocation>
        <location evidence="5">Nucleus</location>
        <location evidence="5">Nucleolus</location>
    </subcellularLocation>
    <subcellularLocation>
        <location evidence="5">Nucleus</location>
        <location evidence="5">Nucleoplasm</location>
    </subcellularLocation>
</comment>
<evidence type="ECO:0000313" key="7">
    <source>
        <dbReference type="EMBL" id="KAK7385565.1"/>
    </source>
</evidence>
<evidence type="ECO:0000256" key="6">
    <source>
        <dbReference type="SAM" id="Coils"/>
    </source>
</evidence>